<dbReference type="SUPFAM" id="SSF56784">
    <property type="entry name" value="HAD-like"/>
    <property type="match status" value="1"/>
</dbReference>
<evidence type="ECO:0000313" key="1">
    <source>
        <dbReference type="EMBL" id="SFW30753.1"/>
    </source>
</evidence>
<gene>
    <name evidence="1" type="ORF">SAMN02910280_1752</name>
</gene>
<dbReference type="InterPro" id="IPR023198">
    <property type="entry name" value="PGP-like_dom2"/>
</dbReference>
<dbReference type="GO" id="GO:0004713">
    <property type="term" value="F:protein tyrosine kinase activity"/>
    <property type="evidence" value="ECO:0007669"/>
    <property type="project" value="TreeGrafter"/>
</dbReference>
<dbReference type="EMBL" id="FPIP01000003">
    <property type="protein sequence ID" value="SFW30753.1"/>
    <property type="molecule type" value="Genomic_DNA"/>
</dbReference>
<dbReference type="Gene3D" id="1.10.150.240">
    <property type="entry name" value="Putative phosphatase, domain 2"/>
    <property type="match status" value="1"/>
</dbReference>
<dbReference type="RefSeq" id="WP_072300022.1">
    <property type="nucleotide sequence ID" value="NZ_FPIP01000003.1"/>
</dbReference>
<dbReference type="InterPro" id="IPR036412">
    <property type="entry name" value="HAD-like_sf"/>
</dbReference>
<sequence>MTDNFDTLLFDLDGTLTDSTEGIVRCLEYALERMGFDIPEDTNKFLGPPLYRSFAEFCGMNEEQVNEAVRIFRERYSTVGLFENRVYEGVPEMLKRLRDGGKRIMVATSKPEVYAVRIFDRFGLSQFFEIVGGANINGTRNDKDEVIEYVLGKAGISDRSSVLMIGDRRQDVIGAHKTGLKCMGILWGFGSIEELTEAGADFIAETPIKAADMLLQ</sequence>
<proteinExistence type="predicted"/>
<dbReference type="Gene3D" id="3.40.50.1000">
    <property type="entry name" value="HAD superfamily/HAD-like"/>
    <property type="match status" value="1"/>
</dbReference>
<dbReference type="InterPro" id="IPR050155">
    <property type="entry name" value="HAD-like_hydrolase_sf"/>
</dbReference>
<accession>A0A1K1N618</accession>
<dbReference type="Proteomes" id="UP000183461">
    <property type="component" value="Unassembled WGS sequence"/>
</dbReference>
<protein>
    <submittedName>
        <fullName evidence="1">Phosphoglycolate phosphatase</fullName>
    </submittedName>
</protein>
<dbReference type="GO" id="GO:0005829">
    <property type="term" value="C:cytosol"/>
    <property type="evidence" value="ECO:0007669"/>
    <property type="project" value="TreeGrafter"/>
</dbReference>
<dbReference type="InterPro" id="IPR023214">
    <property type="entry name" value="HAD_sf"/>
</dbReference>
<dbReference type="PANTHER" id="PTHR43434:SF20">
    <property type="entry name" value="5'-NUCLEOTIDASE"/>
    <property type="match status" value="1"/>
</dbReference>
<dbReference type="AlphaFoldDB" id="A0A1K1N618"/>
<dbReference type="InterPro" id="IPR041492">
    <property type="entry name" value="HAD_2"/>
</dbReference>
<organism evidence="1 2">
    <name type="scientific">Ruminococcus flavefaciens</name>
    <dbReference type="NCBI Taxonomy" id="1265"/>
    <lineage>
        <taxon>Bacteria</taxon>
        <taxon>Bacillati</taxon>
        <taxon>Bacillota</taxon>
        <taxon>Clostridia</taxon>
        <taxon>Eubacteriales</taxon>
        <taxon>Oscillospiraceae</taxon>
        <taxon>Ruminococcus</taxon>
    </lineage>
</organism>
<evidence type="ECO:0000313" key="2">
    <source>
        <dbReference type="Proteomes" id="UP000183461"/>
    </source>
</evidence>
<dbReference type="PANTHER" id="PTHR43434">
    <property type="entry name" value="PHOSPHOGLYCOLATE PHOSPHATASE"/>
    <property type="match status" value="1"/>
</dbReference>
<reference evidence="1 2" key="1">
    <citation type="submission" date="2016-11" db="EMBL/GenBank/DDBJ databases">
        <authorList>
            <person name="Jaros S."/>
            <person name="Januszkiewicz K."/>
            <person name="Wedrychowicz H."/>
        </authorList>
    </citation>
    <scope>NUCLEOTIDE SEQUENCE [LARGE SCALE GENOMIC DNA]</scope>
    <source>
        <strain evidence="1 2">YL228</strain>
    </source>
</reference>
<name>A0A1K1N618_RUMFL</name>
<dbReference type="Pfam" id="PF13419">
    <property type="entry name" value="HAD_2"/>
    <property type="match status" value="1"/>
</dbReference>